<dbReference type="GO" id="GO:0005975">
    <property type="term" value="P:carbohydrate metabolic process"/>
    <property type="evidence" value="ECO:0007669"/>
    <property type="project" value="UniProtKB-ARBA"/>
</dbReference>
<dbReference type="SUPFAM" id="SSF49265">
    <property type="entry name" value="Fibronectin type III"/>
    <property type="match status" value="1"/>
</dbReference>
<keyword evidence="2" id="KW-1015">Disulfide bond</keyword>
<keyword evidence="1 3" id="KW-0732">Signal</keyword>
<proteinExistence type="predicted"/>
<sequence>MKTKHFIQQMAVTLMMLMAGTSPTWAWWSYDETHDDPGGGTYTFRSQLWGSKFDFNAARYFETHMSFDMNSHCYYWMFEFMAVPGTKHIGFPEYHYNVSLVTSDNVVHKVAEWKKEDNGTSISDYKATDTTWGTVQIERISKLSFPNDGKLVLQFFPTDRCFADGVKRIRIQYSYAAYDPANHMDIDEGDTQFEKDLNTQLADNEPLPKLTIDWGDDYTLTYRASGAVKYMSVQQKYLTNRYFVGDPESDAKLANATLNLDDFTVTSNHAGASDILITTPVRLYGYNCGAYFYPVTVNYTRMAEIDPDGSSNYSFNLTRPEEEVIIDPFTRPLTVNVQFNKWQKQNKVTWTRNEQARGTTRNRWIYRPCRTDGKWYVIRYEDGQEATEYTVVGEMNGDATDLKVVDTNIDYDKLYNYRVIFLPDILSAKYKDQLASGMLAAQGRLIANFWIEQQVNTKLEMPITLDQDRSYDGAVRLVWEYCIQPTGQNWTIEYSPAGANAWRVLDNSMMVDPDKSTASFDAEGSVCDMMDYRVKTTYMDRDFYSNVKSCNLPAGSYISEVKASTGTEEKTVIVKWKVARADVTNDIYFRVLRRAIGTEEWTVLTDEVHGTASEYTYTDDRPLAGSYYEYSVQAYGAKCDEQLVQTDEVITPGFSQARGTITGHISYGTGTAVAGARVNLIKSSADTDADQPQYLSRYIQGVGKGLQWTAADKEKYAKVLNGDGAFTIQFWARPLGVSAGGTEKQTILRLGNRWELGVRSDDGENFYLNRVVQSGTTNYSHHFNKRLPFSSTDFTHVTAVYDHGMLTCYVGTDTLLTYTLDDTGRKDWGNNNGPTLAVGGISSLYTDMNLQPFTGYIDDIRLWNRALSKDEIEANYTRILGGTENGLILYWPLDEGINVKSYAFDISRQDGIYQLNHPEVGVNAQPSASVPQRLGLYGVTDKEGDYIIKGIPFQQGGTNYKLAPELGIHEFSPAVRSMFVSPTSLTANNIDFEDVSSFPMEGHIYYAGTNIPAEGIQIYVDGDLQSEDGKIVQTDADGLYRVSVPIGQHFVEAKLDGHTMVSGGRFPTEGRFNFDRAMTYDFADSTLVNFVGRVAGGTRADTLAVGFGATKNNIGQAKITLKLSNESFLFNTDATQSRTWASDTTAIQSTAQTETGDDAKYIVIETDPQTGEFSALLPPLKYIVKSIEIPKNEDLEFTSLPQIDLTNVRKEMTDSLKVLTEQGDSVWNYYKYNTKMVQTYFAKPEVALWQVKGDGAFGEQELKDYAVSTTETIDITDIWTREADGTVKYTYDFPVFARKKQYTFGLFGYEAYTNKDSGTAVTDTIPLNGQVLTIANEMSDEQSVVARVIDPTMTDLKAGDIYQLKRNQVRLDSLGRNEITFTTGAPNVTAPYTRQFSLSFERNNRTYVGPSLNGIVLGELTNGNNFVTDGPEQVQMVLRDPPGSKSKATWKTGTVYTKTDSETKGVYADETLSFDLIWGADLDVAVGLGVAIISGSKAKTTAVVGEKGSVAWQWKDETTWAYTTAENIATSTGDKYVGADGDVFIGTSHNYIIGTCRKLGFHREADGIVLGLKEAVTINDSIRTNFVYSALEIEETMIPKILDTRNALLEYMDETAAKSYENKSDQDVYLTWLTPDDPNYGAEDTYVWKSGINGRSQNMVLHYNESVRLWRERLAENEKDKIEAFNGGDYYKENRSFDGGTSYSFSERRDTTHVSTTVFNGKVGIIGEVKTMFSINSSASFGTNINFKTEVGYNNTQMWADSLDNVKTYAEFDYDLVDGNPGTDFTVDIYRSPRGWGDIFLLRGGQSYNPYEGLEHAKYYEPEKQHVISYGTEQMEQPVIQVSTDGSISAKQATLTDIPAGGTGQFTLHLTNQTTTNQSFDFVYKLMVQEKANPHGLEVFMDGVAADGRSVFVPAGETVKKTITVRQTDQSVLDYEGIEIWFLSQYQPIKINDKCVLNVHFKPSSSAVDLAITEPVLNTDNKTGELQLKLTNFDRQFKNLKNVGVQYRFAGNTQWTDLHTWVTDKADSLNTSYDMLPATGDLRLAVDMSSDLSYPEGNYEFRGFTTTPYGTDLVHVYSDIIAVIKDMTKPRALFTPSPSNGILGFGDELAVEFNEDIVPGYVGDKDIIVTAKLNQQPVSHEVAAHLSRRGGGAHTENSIFLSGDFSTDFWLNRETMGTVLQLGVGTNVFALSFDDEGHAHVHIAGAELVSHATVPTGVWTYCVLSYKASNHTLNMLAQWDTSSERLFENEPVSQTNTEAIHYSDDNRLHLGPITAKIHDLSLFNIYRDVAEAAATKYQSKDNYVYGLVNYWPMNEGHGNIIADQRHTHDITLQDTWSIENTNYMLHIEADETAEADITRINTSRGDSYAIELWAQMNTQPEREATIFETGSVPQNRLRLYYDATNNLHLDYGEKSTTVASIEDFPNLERANHLALNVVRGQAASFYINGQRTAVIAEADMPAMEGAVMRLGEGFDGYIDELRIWKATLSESRLLSNIYNTLDTADVYSRGLLAYYPFEKTGTVNGVTTKVGTLEDQTPGSVLSGFAAEIATGTTSSIIGSNFPLKNAPDETRLIASPVASERKVVINLTGAGISPRDIEGTTLNITLADIHDLHGNTSNPIKWTAYVQQNTLKWTRDSVNVIKKYGADYTFDIDIENKGGQTEYYTLYNMPQWLTLVDSERSDDVQALKTKTLRFQVNPLVAVGNYDVTIGLQGNNEILEPLRIVMKVSGEKPQWAVDPTKYDHQMTIIGQVYIDGILMENEESMVAAFIGNECRGVANAEKVRGAAYVTLNIYGNDTKAKDKDKAVTFRIWDASKGVAYTDANITLPDAATVPDGSPSGTTITFAQDRLIGNFDTPAVWTKSDNVEQLIPIHQNWNWIAFGVDPQSHYLDHVFADYAEWMMIIKSRTAYNDYNGAQWWDGTLTAAKANEMYKLKIDRLPTTQQSEPNSLLAVSGRQLKDDAERAVTLTEGWNWIAYTPLTTMTVGEALAAANPQQGDIVKSQTAVAIYGSYGWEGSLKALEGGRGYLYYSTDGQTKSFVYPMVSAASAKARMAAPRRAPEGLRIFKPVDLGLYPNNMTMVIQLKDGDAVVDTCEVAAFIGDECRGATRASENGLYYLVISGEGAGQPITLRTCLNGAIIDIDNTQLFVSDDNIGTSWNPYVIDLQNLSNGITVVDGSAIDSNTDWWTLQGFKIGRKPTQPGVYIHKGEKVTIKRAK</sequence>
<dbReference type="GO" id="GO:0004553">
    <property type="term" value="F:hydrolase activity, hydrolyzing O-glycosyl compounds"/>
    <property type="evidence" value="ECO:0007669"/>
    <property type="project" value="UniProtKB-ARBA"/>
</dbReference>
<protein>
    <recommendedName>
        <fullName evidence="4">LamG-like jellyroll fold domain-containing protein</fullName>
    </recommendedName>
</protein>
<feature type="domain" description="LamG-like jellyroll fold" evidence="4">
    <location>
        <begin position="724"/>
        <end position="870"/>
    </location>
</feature>
<dbReference type="InterPro" id="IPR006558">
    <property type="entry name" value="LamG-like"/>
</dbReference>
<dbReference type="Gene3D" id="2.60.120.200">
    <property type="match status" value="3"/>
</dbReference>
<dbReference type="SMART" id="SM00560">
    <property type="entry name" value="LamGL"/>
    <property type="match status" value="1"/>
</dbReference>
<dbReference type="Proteomes" id="UP000825483">
    <property type="component" value="Unassembled WGS sequence"/>
</dbReference>
<evidence type="ECO:0000256" key="2">
    <source>
        <dbReference type="ARBA" id="ARBA00023157"/>
    </source>
</evidence>
<name>A0A9R1CU69_9BACT</name>
<evidence type="ECO:0000313" key="5">
    <source>
        <dbReference type="EMBL" id="GJG57471.1"/>
    </source>
</evidence>
<feature type="chain" id="PRO_5040191493" description="LamG-like jellyroll fold domain-containing protein" evidence="3">
    <location>
        <begin position="27"/>
        <end position="3217"/>
    </location>
</feature>
<dbReference type="EMBL" id="BPUB01000001">
    <property type="protein sequence ID" value="GJG57471.1"/>
    <property type="molecule type" value="Genomic_DNA"/>
</dbReference>
<comment type="caution">
    <text evidence="5">The sequence shown here is derived from an EMBL/GenBank/DDBJ whole genome shotgun (WGS) entry which is preliminary data.</text>
</comment>
<evidence type="ECO:0000256" key="3">
    <source>
        <dbReference type="SAM" id="SignalP"/>
    </source>
</evidence>
<evidence type="ECO:0000259" key="4">
    <source>
        <dbReference type="SMART" id="SM00560"/>
    </source>
</evidence>
<dbReference type="SUPFAM" id="SSF49899">
    <property type="entry name" value="Concanavalin A-like lectins/glucanases"/>
    <property type="match status" value="3"/>
</dbReference>
<dbReference type="InterPro" id="IPR013320">
    <property type="entry name" value="ConA-like_dom_sf"/>
</dbReference>
<dbReference type="InterPro" id="IPR003961">
    <property type="entry name" value="FN3_dom"/>
</dbReference>
<evidence type="ECO:0000313" key="6">
    <source>
        <dbReference type="Proteomes" id="UP000825483"/>
    </source>
</evidence>
<dbReference type="CDD" id="cd00063">
    <property type="entry name" value="FN3"/>
    <property type="match status" value="1"/>
</dbReference>
<dbReference type="GeneID" id="72468375"/>
<reference evidence="5" key="1">
    <citation type="journal article" date="2022" name="Int. J. Syst. Evol. Microbiol.">
        <title>Prevotella lacticifex sp. nov., isolated from the rumen of cows.</title>
        <authorList>
            <person name="Shinkai T."/>
            <person name="Ikeyama N."/>
            <person name="Kumagai M."/>
            <person name="Ohmori H."/>
            <person name="Sakamoto M."/>
            <person name="Ohkuma M."/>
            <person name="Mitsumori M."/>
        </authorList>
    </citation>
    <scope>NUCLEOTIDE SEQUENCE</scope>
    <source>
        <strain evidence="5">R5076</strain>
    </source>
</reference>
<feature type="signal peptide" evidence="3">
    <location>
        <begin position="1"/>
        <end position="26"/>
    </location>
</feature>
<evidence type="ECO:0000256" key="1">
    <source>
        <dbReference type="ARBA" id="ARBA00022729"/>
    </source>
</evidence>
<accession>A0A9R1CU69</accession>
<gene>
    <name evidence="5" type="ORF">PRLR5076_03220</name>
</gene>
<dbReference type="RefSeq" id="WP_223929581.1">
    <property type="nucleotide sequence ID" value="NZ_BPTU01000003.1"/>
</dbReference>
<dbReference type="Pfam" id="PF13385">
    <property type="entry name" value="Laminin_G_3"/>
    <property type="match status" value="2"/>
</dbReference>
<dbReference type="InterPro" id="IPR036116">
    <property type="entry name" value="FN3_sf"/>
</dbReference>
<keyword evidence="6" id="KW-1185">Reference proteome</keyword>
<organism evidence="5 6">
    <name type="scientific">Prevotella lacticifex</name>
    <dbReference type="NCBI Taxonomy" id="2854755"/>
    <lineage>
        <taxon>Bacteria</taxon>
        <taxon>Pseudomonadati</taxon>
        <taxon>Bacteroidota</taxon>
        <taxon>Bacteroidia</taxon>
        <taxon>Bacteroidales</taxon>
        <taxon>Prevotellaceae</taxon>
        <taxon>Prevotella</taxon>
    </lineage>
</organism>